<keyword evidence="2" id="KW-1185">Reference proteome</keyword>
<evidence type="ECO:0000313" key="2">
    <source>
        <dbReference type="Proteomes" id="UP000289738"/>
    </source>
</evidence>
<evidence type="ECO:0000313" key="1">
    <source>
        <dbReference type="EMBL" id="RYR58567.1"/>
    </source>
</evidence>
<dbReference type="EMBL" id="SDMP01000005">
    <property type="protein sequence ID" value="RYR58567.1"/>
    <property type="molecule type" value="Genomic_DNA"/>
</dbReference>
<comment type="caution">
    <text evidence="1">The sequence shown here is derived from an EMBL/GenBank/DDBJ whole genome shotgun (WGS) entry which is preliminary data.</text>
</comment>
<sequence length="316" mass="37227">MIEYYNSDDEGSSYAKKSSQFQIPAFKGRNDPEAYFRWERQVESIFVNCILSEAKKVQLVQANFSNAARIWWTELGRFRRWSPEILMERFLFGLREELADTVQCYRYTTMEDLVKLAIGWQQVQQMRDRQKKRISSTTIFHSSSKPEMEESVEYAVDGFVDLLVNYGGINRDKKKGRQIVHFGQDGENMVGKIELAHMKDIATIQWVENSHQTMVLKPKDWVWIPWRDEEHLIQDLRTNLFEEGENDTWLGGHFSHLRAKGRNDNLAIFKDLNSRTIVPCQSWTSRRPRFRLKNSDAERTTIHKAHWAKSGQQEAQ</sequence>
<name>A0A445D5P7_ARAHY</name>
<organism evidence="1 2">
    <name type="scientific">Arachis hypogaea</name>
    <name type="common">Peanut</name>
    <dbReference type="NCBI Taxonomy" id="3818"/>
    <lineage>
        <taxon>Eukaryota</taxon>
        <taxon>Viridiplantae</taxon>
        <taxon>Streptophyta</taxon>
        <taxon>Embryophyta</taxon>
        <taxon>Tracheophyta</taxon>
        <taxon>Spermatophyta</taxon>
        <taxon>Magnoliopsida</taxon>
        <taxon>eudicotyledons</taxon>
        <taxon>Gunneridae</taxon>
        <taxon>Pentapetalae</taxon>
        <taxon>rosids</taxon>
        <taxon>fabids</taxon>
        <taxon>Fabales</taxon>
        <taxon>Fabaceae</taxon>
        <taxon>Papilionoideae</taxon>
        <taxon>50 kb inversion clade</taxon>
        <taxon>dalbergioids sensu lato</taxon>
        <taxon>Dalbergieae</taxon>
        <taxon>Pterocarpus clade</taxon>
        <taxon>Arachis</taxon>
    </lineage>
</organism>
<dbReference type="AlphaFoldDB" id="A0A445D5P7"/>
<evidence type="ECO:0008006" key="3">
    <source>
        <dbReference type="Google" id="ProtNLM"/>
    </source>
</evidence>
<accession>A0A445D5P7</accession>
<reference evidence="1 2" key="1">
    <citation type="submission" date="2019-01" db="EMBL/GenBank/DDBJ databases">
        <title>Sequencing of cultivated peanut Arachis hypogaea provides insights into genome evolution and oil improvement.</title>
        <authorList>
            <person name="Chen X."/>
        </authorList>
    </citation>
    <scope>NUCLEOTIDE SEQUENCE [LARGE SCALE GENOMIC DNA]</scope>
    <source>
        <strain evidence="2">cv. Fuhuasheng</strain>
        <tissue evidence="1">Leaves</tissue>
    </source>
</reference>
<protein>
    <recommendedName>
        <fullName evidence="3">Retrotransposon gag domain-containing protein</fullName>
    </recommendedName>
</protein>
<proteinExistence type="predicted"/>
<dbReference type="Proteomes" id="UP000289738">
    <property type="component" value="Chromosome A05"/>
</dbReference>
<gene>
    <name evidence="1" type="ORF">Ahy_A05g024401</name>
</gene>